<sequence length="171" mass="18723">MPIRRTSTSGNRQRQHLANSSWCERRHAAETASSNADGGGDVEVETLEDGVDADCKSTEDYHQTSLRNHHHLFGGAQTERSPGGLPSSFVLVLESKVISRVSQPPLTPRSQANEDTVDIVSFLVFEMVRSLTVAFHEVKKSLEESYLCEDHTTSPVLGKCKVGIGLDSSNK</sequence>
<keyword evidence="3" id="KW-1185">Reference proteome</keyword>
<feature type="region of interest" description="Disordered" evidence="1">
    <location>
        <begin position="1"/>
        <end position="43"/>
    </location>
</feature>
<evidence type="ECO:0000256" key="1">
    <source>
        <dbReference type="SAM" id="MobiDB-lite"/>
    </source>
</evidence>
<reference evidence="2 3" key="1">
    <citation type="submission" date="2019-02" db="EMBL/GenBank/DDBJ databases">
        <title>Genome sequencing of the rare red list fungi Bondarzewia mesenterica.</title>
        <authorList>
            <person name="Buettner E."/>
            <person name="Kellner H."/>
        </authorList>
    </citation>
    <scope>NUCLEOTIDE SEQUENCE [LARGE SCALE GENOMIC DNA]</scope>
    <source>
        <strain evidence="2 3">DSM 108281</strain>
    </source>
</reference>
<dbReference type="EMBL" id="SGPL01000885">
    <property type="protein sequence ID" value="THH06391.1"/>
    <property type="molecule type" value="Genomic_DNA"/>
</dbReference>
<comment type="caution">
    <text evidence="2">The sequence shown here is derived from an EMBL/GenBank/DDBJ whole genome shotgun (WGS) entry which is preliminary data.</text>
</comment>
<feature type="compositionally biased region" description="Polar residues" evidence="1">
    <location>
        <begin position="1"/>
        <end position="22"/>
    </location>
</feature>
<organism evidence="2 3">
    <name type="scientific">Bondarzewia mesenterica</name>
    <dbReference type="NCBI Taxonomy" id="1095465"/>
    <lineage>
        <taxon>Eukaryota</taxon>
        <taxon>Fungi</taxon>
        <taxon>Dikarya</taxon>
        <taxon>Basidiomycota</taxon>
        <taxon>Agaricomycotina</taxon>
        <taxon>Agaricomycetes</taxon>
        <taxon>Russulales</taxon>
        <taxon>Bondarzewiaceae</taxon>
        <taxon>Bondarzewia</taxon>
    </lineage>
</organism>
<dbReference type="Proteomes" id="UP000310158">
    <property type="component" value="Unassembled WGS sequence"/>
</dbReference>
<gene>
    <name evidence="2" type="ORF">EW146_g9625</name>
</gene>
<proteinExistence type="predicted"/>
<dbReference type="AlphaFoldDB" id="A0A4S4L637"/>
<evidence type="ECO:0000313" key="3">
    <source>
        <dbReference type="Proteomes" id="UP000310158"/>
    </source>
</evidence>
<dbReference type="OrthoDB" id="66982at2759"/>
<accession>A0A4S4L637</accession>
<name>A0A4S4L637_9AGAM</name>
<evidence type="ECO:0000313" key="2">
    <source>
        <dbReference type="EMBL" id="THH06391.1"/>
    </source>
</evidence>
<protein>
    <submittedName>
        <fullName evidence="2">Uncharacterized protein</fullName>
    </submittedName>
</protein>